<proteinExistence type="predicted"/>
<dbReference type="AlphaFoldDB" id="A0A7U9KZA7"/>
<sequence length="128" mass="13323">MSGLIPGTASSLLVQGKVFSHTNLTGDGEPNLHPAVRDFFDHLPVEDREPFLGYCAESALVSDQLWGLDAGNPGAPLTLADAAPHFAGSAMVSKKVREHGDPEHGQSTAPCSACGKLLSELGIEFIGA</sequence>
<evidence type="ECO:0008006" key="3">
    <source>
        <dbReference type="Google" id="ProtNLM"/>
    </source>
</evidence>
<dbReference type="GeneID" id="95624193"/>
<organism evidence="1 2">
    <name type="scientific">Streptomyces chrestomyceticus JCM 4735</name>
    <dbReference type="NCBI Taxonomy" id="1306181"/>
    <lineage>
        <taxon>Bacteria</taxon>
        <taxon>Bacillati</taxon>
        <taxon>Actinomycetota</taxon>
        <taxon>Actinomycetes</taxon>
        <taxon>Kitasatosporales</taxon>
        <taxon>Streptomycetaceae</taxon>
        <taxon>Streptomyces</taxon>
    </lineage>
</organism>
<evidence type="ECO:0000313" key="1">
    <source>
        <dbReference type="EMBL" id="GCD37591.1"/>
    </source>
</evidence>
<evidence type="ECO:0000313" key="2">
    <source>
        <dbReference type="Proteomes" id="UP000287830"/>
    </source>
</evidence>
<dbReference type="Proteomes" id="UP000287830">
    <property type="component" value="Unassembled WGS sequence"/>
</dbReference>
<dbReference type="Pfam" id="PF14431">
    <property type="entry name" value="YwqJ-deaminase"/>
    <property type="match status" value="1"/>
</dbReference>
<reference evidence="1 2" key="1">
    <citation type="submission" date="2018-11" db="EMBL/GenBank/DDBJ databases">
        <title>Whole genome sequence of Streptomyces chrestomyceticus NBRC 13444(T).</title>
        <authorList>
            <person name="Komaki H."/>
            <person name="Tamura T."/>
        </authorList>
    </citation>
    <scope>NUCLEOTIDE SEQUENCE [LARGE SCALE GENOMIC DNA]</scope>
    <source>
        <strain evidence="1 2">NBRC 13444</strain>
    </source>
</reference>
<accession>A0A7U9KZA7</accession>
<dbReference type="InterPro" id="IPR025968">
    <property type="entry name" value="YwqJ_deaminase"/>
</dbReference>
<comment type="caution">
    <text evidence="1">The sequence shown here is derived from an EMBL/GenBank/DDBJ whole genome shotgun (WGS) entry which is preliminary data.</text>
</comment>
<dbReference type="OrthoDB" id="3872283at2"/>
<dbReference type="RefSeq" id="WP_125046997.1">
    <property type="nucleotide sequence ID" value="NZ_BHZC01000001.1"/>
</dbReference>
<dbReference type="EMBL" id="BHZC01000001">
    <property type="protein sequence ID" value="GCD37591.1"/>
    <property type="molecule type" value="Genomic_DNA"/>
</dbReference>
<name>A0A7U9KZA7_9ACTN</name>
<gene>
    <name evidence="1" type="ORF">OEIGOIKO_05390</name>
</gene>
<protein>
    <recommendedName>
        <fullName evidence="3">YwqJ-like deaminase</fullName>
    </recommendedName>
</protein>